<dbReference type="PANTHER" id="PTHR10519:SF20">
    <property type="entry name" value="G-PROTEIN COUPLED RECEPTOR 156-RELATED"/>
    <property type="match status" value="1"/>
</dbReference>
<dbReference type="PROSITE" id="PS50259">
    <property type="entry name" value="G_PROTEIN_RECEP_F3_4"/>
    <property type="match status" value="1"/>
</dbReference>
<sequence length="780" mass="83743">MCTDGRSNRAIAEYLRLTTSDINARLASPLGHSVNLTILDSGGTQARTVANAFTAVRSVNAIGLLGEATSSLTVPLALVAQELGLYTCSGSATATTLSEQQVFGRSFFRTIAADDVQGVALAQFVKAMKWNACVVLASSSTYGRSIAKVFQSTAAQIGLLVAAREFVEFGDGDADAESASRDLAIARALQVAAESGVRVFVFMGVAGEFLALGAKARDMGLIGPEAVWIGSEGVGELSEIVNTSQAQSLVTRASAANLPSVTSMEPYAAFFVDCYWALANMFVEMLKAGTAEADVLGRNVRLPVAQALKPFDGITGRVAFGGDGSRLSAFSMFNMFDGKTVEAATIDASGAVRELAKPRFFSGSSTPPVDRPEAFIAYVRYATAGGILFMVVTAAIAMAVCVGAVMVVMHRHSIYVREYGLGVLLTVSLGLVVLLLASVAWLDEQTLYTCNGSLWGSSIGLQLMLLPLLYRTFRTWRLSENILLWKRPAAGNKLPLIVITNLFLLQIAFLTLWTLLFPLQPKPFSSTTSFSFQCRSADSALHMLFTSIQISWHLLLLLALVYLTSSTRSLRTPARTPRYVHFVAINFALCAAVALAVSIIQVPSFALGGFWIDSLVKWYTVIFTLGMVHGRVLQQSRNASRHALSRASSPADDTMYALLAEQYGHLGGSTGPSLAAIPGKQHSMVGRFAVKFPGALSTWNQHQFMFALDEGYFGVTKAFGQDAALGQVWRIAHVGARKASGMEWVVEVLVEGKVVMWIQANGATQFKQLLEMLPAEGRMG</sequence>
<evidence type="ECO:0000256" key="6">
    <source>
        <dbReference type="ARBA" id="ARBA00023170"/>
    </source>
</evidence>
<organism evidence="11 12">
    <name type="scientific">Catenaria anguillulae PL171</name>
    <dbReference type="NCBI Taxonomy" id="765915"/>
    <lineage>
        <taxon>Eukaryota</taxon>
        <taxon>Fungi</taxon>
        <taxon>Fungi incertae sedis</taxon>
        <taxon>Blastocladiomycota</taxon>
        <taxon>Blastocladiomycetes</taxon>
        <taxon>Blastocladiales</taxon>
        <taxon>Catenariaceae</taxon>
        <taxon>Catenaria</taxon>
    </lineage>
</organism>
<evidence type="ECO:0000313" key="11">
    <source>
        <dbReference type="EMBL" id="ORZ35526.1"/>
    </source>
</evidence>
<evidence type="ECO:0000256" key="1">
    <source>
        <dbReference type="ARBA" id="ARBA00004141"/>
    </source>
</evidence>
<dbReference type="Proteomes" id="UP000193411">
    <property type="component" value="Unassembled WGS sequence"/>
</dbReference>
<accession>A0A1Y2HLS6</accession>
<dbReference type="GO" id="GO:0007214">
    <property type="term" value="P:gamma-aminobutyric acid signaling pathway"/>
    <property type="evidence" value="ECO:0007669"/>
    <property type="project" value="TreeGrafter"/>
</dbReference>
<evidence type="ECO:0000256" key="2">
    <source>
        <dbReference type="ARBA" id="ARBA00022692"/>
    </source>
</evidence>
<feature type="transmembrane region" description="Helical" evidence="9">
    <location>
        <begin position="615"/>
        <end position="633"/>
    </location>
</feature>
<feature type="transmembrane region" description="Helical" evidence="9">
    <location>
        <begin position="583"/>
        <end position="603"/>
    </location>
</feature>
<feature type="transmembrane region" description="Helical" evidence="9">
    <location>
        <begin position="494"/>
        <end position="519"/>
    </location>
</feature>
<dbReference type="EMBL" id="MCFL01000022">
    <property type="protein sequence ID" value="ORZ35526.1"/>
    <property type="molecule type" value="Genomic_DNA"/>
</dbReference>
<feature type="transmembrane region" description="Helical" evidence="9">
    <location>
        <begin position="539"/>
        <end position="563"/>
    </location>
</feature>
<dbReference type="OrthoDB" id="5984008at2759"/>
<evidence type="ECO:0000313" key="12">
    <source>
        <dbReference type="Proteomes" id="UP000193411"/>
    </source>
</evidence>
<keyword evidence="8" id="KW-0807">Transducer</keyword>
<keyword evidence="3 9" id="KW-1133">Transmembrane helix</keyword>
<dbReference type="AlphaFoldDB" id="A0A1Y2HLS6"/>
<dbReference type="PANTHER" id="PTHR10519">
    <property type="entry name" value="GABA-B RECEPTOR"/>
    <property type="match status" value="1"/>
</dbReference>
<evidence type="ECO:0000256" key="7">
    <source>
        <dbReference type="ARBA" id="ARBA00023180"/>
    </source>
</evidence>
<feature type="domain" description="G-protein coupled receptors family 3 profile" evidence="10">
    <location>
        <begin position="385"/>
        <end position="590"/>
    </location>
</feature>
<gene>
    <name evidence="11" type="ORF">BCR44DRAFT_123952</name>
</gene>
<reference evidence="11 12" key="1">
    <citation type="submission" date="2016-07" db="EMBL/GenBank/DDBJ databases">
        <title>Pervasive Adenine N6-methylation of Active Genes in Fungi.</title>
        <authorList>
            <consortium name="DOE Joint Genome Institute"/>
            <person name="Mondo S.J."/>
            <person name="Dannebaum R.O."/>
            <person name="Kuo R.C."/>
            <person name="Labutti K."/>
            <person name="Haridas S."/>
            <person name="Kuo A."/>
            <person name="Salamov A."/>
            <person name="Ahrendt S.R."/>
            <person name="Lipzen A."/>
            <person name="Sullivan W."/>
            <person name="Andreopoulos W.B."/>
            <person name="Clum A."/>
            <person name="Lindquist E."/>
            <person name="Daum C."/>
            <person name="Ramamoorthy G.K."/>
            <person name="Gryganskyi A."/>
            <person name="Culley D."/>
            <person name="Magnuson J.K."/>
            <person name="James T.Y."/>
            <person name="O'Malley M.A."/>
            <person name="Stajich J.E."/>
            <person name="Spatafora J.W."/>
            <person name="Visel A."/>
            <person name="Grigoriev I.V."/>
        </authorList>
    </citation>
    <scope>NUCLEOTIDE SEQUENCE [LARGE SCALE GENOMIC DNA]</scope>
    <source>
        <strain evidence="11 12">PL171</strain>
    </source>
</reference>
<comment type="caution">
    <text evidence="11">The sequence shown here is derived from an EMBL/GenBank/DDBJ whole genome shotgun (WGS) entry which is preliminary data.</text>
</comment>
<evidence type="ECO:0000256" key="4">
    <source>
        <dbReference type="ARBA" id="ARBA00023040"/>
    </source>
</evidence>
<dbReference type="InterPro" id="IPR001828">
    <property type="entry name" value="ANF_lig-bd_rcpt"/>
</dbReference>
<proteinExistence type="predicted"/>
<keyword evidence="5 9" id="KW-0472">Membrane</keyword>
<keyword evidence="6" id="KW-0675">Receptor</keyword>
<dbReference type="Pfam" id="PF00003">
    <property type="entry name" value="7tm_3"/>
    <property type="match status" value="1"/>
</dbReference>
<keyword evidence="2 9" id="KW-0812">Transmembrane</keyword>
<comment type="subcellular location">
    <subcellularLocation>
        <location evidence="1">Membrane</location>
        <topology evidence="1">Multi-pass membrane protein</topology>
    </subcellularLocation>
</comment>
<feature type="transmembrane region" description="Helical" evidence="9">
    <location>
        <begin position="454"/>
        <end position="473"/>
    </location>
</feature>
<dbReference type="GO" id="GO:0038039">
    <property type="term" value="C:G protein-coupled receptor heterodimeric complex"/>
    <property type="evidence" value="ECO:0007669"/>
    <property type="project" value="TreeGrafter"/>
</dbReference>
<protein>
    <submittedName>
        <fullName evidence="11">Periplasmic binding protein-like I</fullName>
    </submittedName>
</protein>
<evidence type="ECO:0000256" key="9">
    <source>
        <dbReference type="SAM" id="Phobius"/>
    </source>
</evidence>
<evidence type="ECO:0000259" key="10">
    <source>
        <dbReference type="PROSITE" id="PS50259"/>
    </source>
</evidence>
<dbReference type="GO" id="GO:0004965">
    <property type="term" value="F:G protein-coupled GABA receptor activity"/>
    <property type="evidence" value="ECO:0007669"/>
    <property type="project" value="InterPro"/>
</dbReference>
<dbReference type="STRING" id="765915.A0A1Y2HLS6"/>
<evidence type="ECO:0000256" key="3">
    <source>
        <dbReference type="ARBA" id="ARBA00022989"/>
    </source>
</evidence>
<evidence type="ECO:0000256" key="5">
    <source>
        <dbReference type="ARBA" id="ARBA00023136"/>
    </source>
</evidence>
<dbReference type="InterPro" id="IPR028082">
    <property type="entry name" value="Peripla_BP_I"/>
</dbReference>
<keyword evidence="4" id="KW-0297">G-protein coupled receptor</keyword>
<dbReference type="Gene3D" id="3.40.50.2300">
    <property type="match status" value="2"/>
</dbReference>
<keyword evidence="7" id="KW-0325">Glycoprotein</keyword>
<feature type="transmembrane region" description="Helical" evidence="9">
    <location>
        <begin position="387"/>
        <end position="409"/>
    </location>
</feature>
<feature type="transmembrane region" description="Helical" evidence="9">
    <location>
        <begin position="421"/>
        <end position="442"/>
    </location>
</feature>
<dbReference type="InterPro" id="IPR002455">
    <property type="entry name" value="GPCR3_GABA-B"/>
</dbReference>
<dbReference type="SUPFAM" id="SSF53822">
    <property type="entry name" value="Periplasmic binding protein-like I"/>
    <property type="match status" value="1"/>
</dbReference>
<evidence type="ECO:0000256" key="8">
    <source>
        <dbReference type="ARBA" id="ARBA00023224"/>
    </source>
</evidence>
<dbReference type="Pfam" id="PF01094">
    <property type="entry name" value="ANF_receptor"/>
    <property type="match status" value="1"/>
</dbReference>
<keyword evidence="12" id="KW-1185">Reference proteome</keyword>
<name>A0A1Y2HLS6_9FUNG</name>
<dbReference type="InterPro" id="IPR017978">
    <property type="entry name" value="GPCR_3_C"/>
</dbReference>